<dbReference type="HOGENOM" id="CLU_013985_19_4_4"/>
<dbReference type="InterPro" id="IPR016181">
    <property type="entry name" value="Acyl_CoA_acyltransferase"/>
</dbReference>
<dbReference type="PATRIC" id="fig|1247726.3.peg.2814"/>
<accession>W0PGW3</accession>
<name>W0PGW3_ADVMD</name>
<dbReference type="Proteomes" id="UP000019095">
    <property type="component" value="Chromosome"/>
</dbReference>
<sequence>MDSFEITVLDANDAAAFRQFRLTALQDAPQAFGSSYAAESAQPLTFFEDRLCSSKVWAASKGGTIVGTAGLAPWLGVRERHKGFVWGVFVASQVRGQRIAQALLTELLAYGNQHYEQITLSVTAENMAAFRLYQQAGFEVYGKEPNALKDETGYSDELLMVRFANKKPSE</sequence>
<dbReference type="AlphaFoldDB" id="W0PGW3"/>
<protein>
    <submittedName>
        <fullName evidence="3">Putative acetyltransferase</fullName>
    </submittedName>
</protein>
<evidence type="ECO:0000259" key="2">
    <source>
        <dbReference type="PROSITE" id="PS51186"/>
    </source>
</evidence>
<dbReference type="KEGG" id="amim:MIM_c25600"/>
<reference evidence="3 4" key="1">
    <citation type="journal article" date="2014" name="Microbiology">
        <title>Unravelling the complete genome sequence of Advenella mimigardefordensis strain DPN7T and novel insights in the catabolism of the xenobiotic polythioester precursor 3,3'-dithiodipropionate.</title>
        <authorList>
            <person name="Wubbeler J.H."/>
            <person name="Hiessl S."/>
            <person name="Schuldes J."/>
            <person name="Thurmer A."/>
            <person name="Daniel R."/>
            <person name="Steinbuchel A."/>
        </authorList>
    </citation>
    <scope>NUCLEOTIDE SEQUENCE [LARGE SCALE GENOMIC DNA]</scope>
    <source>
        <strain evidence="4">DSM 17166 / LMG 22922 / DPN7</strain>
    </source>
</reference>
<dbReference type="SUPFAM" id="SSF55729">
    <property type="entry name" value="Acyl-CoA N-acyltransferases (Nat)"/>
    <property type="match status" value="1"/>
</dbReference>
<dbReference type="InterPro" id="IPR050769">
    <property type="entry name" value="NAT_camello-type"/>
</dbReference>
<evidence type="ECO:0000313" key="4">
    <source>
        <dbReference type="Proteomes" id="UP000019095"/>
    </source>
</evidence>
<dbReference type="Gene3D" id="3.40.630.30">
    <property type="match status" value="1"/>
</dbReference>
<evidence type="ECO:0000313" key="3">
    <source>
        <dbReference type="EMBL" id="AHG64630.1"/>
    </source>
</evidence>
<dbReference type="OrthoDB" id="9799092at2"/>
<dbReference type="GO" id="GO:0008080">
    <property type="term" value="F:N-acetyltransferase activity"/>
    <property type="evidence" value="ECO:0007669"/>
    <property type="project" value="InterPro"/>
</dbReference>
<dbReference type="PROSITE" id="PS51186">
    <property type="entry name" value="GNAT"/>
    <property type="match status" value="1"/>
</dbReference>
<dbReference type="RefSeq" id="WP_025373275.1">
    <property type="nucleotide sequence ID" value="NZ_CP003915.1"/>
</dbReference>
<feature type="domain" description="N-acetyltransferase" evidence="2">
    <location>
        <begin position="4"/>
        <end position="165"/>
    </location>
</feature>
<keyword evidence="4" id="KW-1185">Reference proteome</keyword>
<dbReference type="CDD" id="cd04301">
    <property type="entry name" value="NAT_SF"/>
    <property type="match status" value="1"/>
</dbReference>
<dbReference type="PANTHER" id="PTHR13947:SF37">
    <property type="entry name" value="LD18367P"/>
    <property type="match status" value="1"/>
</dbReference>
<dbReference type="PANTHER" id="PTHR13947">
    <property type="entry name" value="GNAT FAMILY N-ACETYLTRANSFERASE"/>
    <property type="match status" value="1"/>
</dbReference>
<dbReference type="EMBL" id="CP003915">
    <property type="protein sequence ID" value="AHG64630.1"/>
    <property type="molecule type" value="Genomic_DNA"/>
</dbReference>
<proteinExistence type="predicted"/>
<dbReference type="STRING" id="1247726.MIM_c25600"/>
<dbReference type="InterPro" id="IPR000182">
    <property type="entry name" value="GNAT_dom"/>
</dbReference>
<dbReference type="Pfam" id="PF00583">
    <property type="entry name" value="Acetyltransf_1"/>
    <property type="match status" value="1"/>
</dbReference>
<organism evidence="3 4">
    <name type="scientific">Advenella mimigardefordensis (strain DSM 17166 / LMG 22922 / DPN7)</name>
    <dbReference type="NCBI Taxonomy" id="1247726"/>
    <lineage>
        <taxon>Bacteria</taxon>
        <taxon>Pseudomonadati</taxon>
        <taxon>Pseudomonadota</taxon>
        <taxon>Betaproteobacteria</taxon>
        <taxon>Burkholderiales</taxon>
        <taxon>Alcaligenaceae</taxon>
    </lineage>
</organism>
<evidence type="ECO:0000256" key="1">
    <source>
        <dbReference type="ARBA" id="ARBA00022679"/>
    </source>
</evidence>
<keyword evidence="1 3" id="KW-0808">Transferase</keyword>
<gene>
    <name evidence="3" type="ORF">MIM_c25600</name>
</gene>
<dbReference type="eggNOG" id="COG0456">
    <property type="taxonomic scope" value="Bacteria"/>
</dbReference>